<dbReference type="Pfam" id="PF01535">
    <property type="entry name" value="PPR"/>
    <property type="match status" value="2"/>
</dbReference>
<evidence type="ECO:0000313" key="5">
    <source>
        <dbReference type="Proteomes" id="UP001237642"/>
    </source>
</evidence>
<dbReference type="NCBIfam" id="TIGR00756">
    <property type="entry name" value="PPR"/>
    <property type="match status" value="3"/>
</dbReference>
<dbReference type="AlphaFoldDB" id="A0AAD8IK35"/>
<gene>
    <name evidence="4" type="ORF">POM88_015532</name>
</gene>
<organism evidence="4 5">
    <name type="scientific">Heracleum sosnowskyi</name>
    <dbReference type="NCBI Taxonomy" id="360622"/>
    <lineage>
        <taxon>Eukaryota</taxon>
        <taxon>Viridiplantae</taxon>
        <taxon>Streptophyta</taxon>
        <taxon>Embryophyta</taxon>
        <taxon>Tracheophyta</taxon>
        <taxon>Spermatophyta</taxon>
        <taxon>Magnoliopsida</taxon>
        <taxon>eudicotyledons</taxon>
        <taxon>Gunneridae</taxon>
        <taxon>Pentapetalae</taxon>
        <taxon>asterids</taxon>
        <taxon>campanulids</taxon>
        <taxon>Apiales</taxon>
        <taxon>Apiaceae</taxon>
        <taxon>Apioideae</taxon>
        <taxon>apioid superclade</taxon>
        <taxon>Tordylieae</taxon>
        <taxon>Tordyliinae</taxon>
        <taxon>Heracleum</taxon>
    </lineage>
</organism>
<reference evidence="4" key="1">
    <citation type="submission" date="2023-02" db="EMBL/GenBank/DDBJ databases">
        <title>Genome of toxic invasive species Heracleum sosnowskyi carries increased number of genes despite the absence of recent whole-genome duplications.</title>
        <authorList>
            <person name="Schelkunov M."/>
            <person name="Shtratnikova V."/>
            <person name="Makarenko M."/>
            <person name="Klepikova A."/>
            <person name="Omelchenko D."/>
            <person name="Novikova G."/>
            <person name="Obukhova E."/>
            <person name="Bogdanov V."/>
            <person name="Penin A."/>
            <person name="Logacheva M."/>
        </authorList>
    </citation>
    <scope>NUCLEOTIDE SEQUENCE</scope>
    <source>
        <strain evidence="4">Hsosn_3</strain>
        <tissue evidence="4">Leaf</tissue>
    </source>
</reference>
<evidence type="ECO:0000256" key="2">
    <source>
        <dbReference type="ARBA" id="ARBA00022737"/>
    </source>
</evidence>
<evidence type="ECO:0000313" key="4">
    <source>
        <dbReference type="EMBL" id="KAK1387354.1"/>
    </source>
</evidence>
<dbReference type="GO" id="GO:0010019">
    <property type="term" value="P:chloroplast-nucleus signaling pathway"/>
    <property type="evidence" value="ECO:0007669"/>
    <property type="project" value="TreeGrafter"/>
</dbReference>
<feature type="repeat" description="PPR" evidence="3">
    <location>
        <begin position="284"/>
        <end position="318"/>
    </location>
</feature>
<feature type="repeat" description="PPR" evidence="3">
    <location>
        <begin position="178"/>
        <end position="212"/>
    </location>
</feature>
<dbReference type="EMBL" id="JAUIZM010000004">
    <property type="protein sequence ID" value="KAK1387354.1"/>
    <property type="molecule type" value="Genomic_DNA"/>
</dbReference>
<dbReference type="Pfam" id="PF13812">
    <property type="entry name" value="PPR_3"/>
    <property type="match status" value="1"/>
</dbReference>
<dbReference type="Pfam" id="PF13041">
    <property type="entry name" value="PPR_2"/>
    <property type="match status" value="1"/>
</dbReference>
<feature type="repeat" description="PPR" evidence="3">
    <location>
        <begin position="249"/>
        <end position="283"/>
    </location>
</feature>
<dbReference type="Gene3D" id="1.25.40.10">
    <property type="entry name" value="Tetratricopeptide repeat domain"/>
    <property type="match status" value="2"/>
</dbReference>
<name>A0AAD8IK35_9APIA</name>
<comment type="similarity">
    <text evidence="1">Belongs to the PPR family. P subfamily.</text>
</comment>
<keyword evidence="2" id="KW-0677">Repeat</keyword>
<evidence type="ECO:0000256" key="3">
    <source>
        <dbReference type="PROSITE-ProRule" id="PRU00708"/>
    </source>
</evidence>
<protein>
    <submittedName>
        <fullName evidence="4">Pentatricopeptide repeat-containing protein</fullName>
    </submittedName>
</protein>
<dbReference type="PANTHER" id="PTHR47936:SF1">
    <property type="entry name" value="PENTATRICOPEPTIDE REPEAT-CONTAINING PROTEIN GUN1, CHLOROPLASTIC"/>
    <property type="match status" value="1"/>
</dbReference>
<reference evidence="4" key="2">
    <citation type="submission" date="2023-05" db="EMBL/GenBank/DDBJ databases">
        <authorList>
            <person name="Schelkunov M.I."/>
        </authorList>
    </citation>
    <scope>NUCLEOTIDE SEQUENCE</scope>
    <source>
        <strain evidence="4">Hsosn_3</strain>
        <tissue evidence="4">Leaf</tissue>
    </source>
</reference>
<dbReference type="InterPro" id="IPR002885">
    <property type="entry name" value="PPR_rpt"/>
</dbReference>
<dbReference type="GO" id="GO:0009507">
    <property type="term" value="C:chloroplast"/>
    <property type="evidence" value="ECO:0007669"/>
    <property type="project" value="TreeGrafter"/>
</dbReference>
<sequence>MAMRIIFTKLSKHLKPQPTPTHFFSTLTSPTQSFRSIKSTIKSQPDPEKIAHLFTSPSPVATFRRHRPLLRLAVLKLYRYQRPELIEKVINSVIASVSDDQLNSETFWTYIVVLYGEIGMIGRAHQVFDEMLHRRKTCPVSEKAVCAMLEVYLRNRVCDSRFSKVFSEVKEKVGVSVGVRTYNLVMKAFCEGGEIGLARKLVEKMGSEGGLEPDIESYNLLLGAYLEKGGTSGFDWAVSEVLSKGLEGNLVTYNFRIMRLCKSKEVVKAKELLDEMVMKGVKPNAESYNTIILWFCKVGDLESAKKVLERMVKDGYVLQPSIGYFILLRGMVEVGEFEAGLETCREILKKNWIPPFETMKGLINGLVQMSKVEAANEVVEVMKKKLRGSAADSWKKLEATLPPPLVNKNLQYPLSVS</sequence>
<dbReference type="PROSITE" id="PS51375">
    <property type="entry name" value="PPR"/>
    <property type="match status" value="3"/>
</dbReference>
<comment type="caution">
    <text evidence="4">The sequence shown here is derived from an EMBL/GenBank/DDBJ whole genome shotgun (WGS) entry which is preliminary data.</text>
</comment>
<evidence type="ECO:0000256" key="1">
    <source>
        <dbReference type="ARBA" id="ARBA00007626"/>
    </source>
</evidence>
<keyword evidence="5" id="KW-1185">Reference proteome</keyword>
<dbReference type="GO" id="GO:0031930">
    <property type="term" value="P:mitochondria-nucleus signaling pathway"/>
    <property type="evidence" value="ECO:0007669"/>
    <property type="project" value="TreeGrafter"/>
</dbReference>
<dbReference type="InterPro" id="IPR011990">
    <property type="entry name" value="TPR-like_helical_dom_sf"/>
</dbReference>
<accession>A0AAD8IK35</accession>
<dbReference type="PANTHER" id="PTHR47936">
    <property type="entry name" value="PPR_LONG DOMAIN-CONTAINING PROTEIN"/>
    <property type="match status" value="1"/>
</dbReference>
<dbReference type="Proteomes" id="UP001237642">
    <property type="component" value="Unassembled WGS sequence"/>
</dbReference>
<proteinExistence type="inferred from homology"/>